<feature type="domain" description="C3H1-type" evidence="3">
    <location>
        <begin position="333"/>
        <end position="362"/>
    </location>
</feature>
<evidence type="ECO:0000256" key="2">
    <source>
        <dbReference type="SAM" id="MobiDB-lite"/>
    </source>
</evidence>
<feature type="zinc finger region" description="C3H1-type" evidence="1">
    <location>
        <begin position="333"/>
        <end position="362"/>
    </location>
</feature>
<keyword evidence="1" id="KW-0479">Metal-binding</keyword>
<dbReference type="EMBL" id="HBUE01061200">
    <property type="protein sequence ID" value="CAG6468743.1"/>
    <property type="molecule type" value="Transcribed_RNA"/>
</dbReference>
<dbReference type="SMART" id="SM00333">
    <property type="entry name" value="TUDOR"/>
    <property type="match status" value="1"/>
</dbReference>
<dbReference type="AlphaFoldDB" id="A0A8D8B4I4"/>
<dbReference type="InterPro" id="IPR000571">
    <property type="entry name" value="Znf_CCCH"/>
</dbReference>
<dbReference type="InterPro" id="IPR050621">
    <property type="entry name" value="Tudor_domain_containing"/>
</dbReference>
<dbReference type="Gene3D" id="2.40.50.90">
    <property type="match status" value="1"/>
</dbReference>
<dbReference type="PROSITE" id="PS50103">
    <property type="entry name" value="ZF_C3H1"/>
    <property type="match status" value="1"/>
</dbReference>
<dbReference type="GO" id="GO:0008270">
    <property type="term" value="F:zinc ion binding"/>
    <property type="evidence" value="ECO:0007669"/>
    <property type="project" value="UniProtKB-KW"/>
</dbReference>
<dbReference type="PANTHER" id="PTHR22948:SF72">
    <property type="entry name" value="TUDOR DOMAIN-CONTAINING PROTEIN"/>
    <property type="match status" value="1"/>
</dbReference>
<dbReference type="InterPro" id="IPR035437">
    <property type="entry name" value="SNase_OB-fold_sf"/>
</dbReference>
<organism evidence="5">
    <name type="scientific">Culex pipiens</name>
    <name type="common">House mosquito</name>
    <dbReference type="NCBI Taxonomy" id="7175"/>
    <lineage>
        <taxon>Eukaryota</taxon>
        <taxon>Metazoa</taxon>
        <taxon>Ecdysozoa</taxon>
        <taxon>Arthropoda</taxon>
        <taxon>Hexapoda</taxon>
        <taxon>Insecta</taxon>
        <taxon>Pterygota</taxon>
        <taxon>Neoptera</taxon>
        <taxon>Endopterygota</taxon>
        <taxon>Diptera</taxon>
        <taxon>Nematocera</taxon>
        <taxon>Culicoidea</taxon>
        <taxon>Culicidae</taxon>
        <taxon>Culicinae</taxon>
        <taxon>Culicini</taxon>
        <taxon>Culex</taxon>
        <taxon>Culex</taxon>
    </lineage>
</organism>
<evidence type="ECO:0000256" key="1">
    <source>
        <dbReference type="PROSITE-ProRule" id="PRU00723"/>
    </source>
</evidence>
<dbReference type="Pfam" id="PF00567">
    <property type="entry name" value="TUDOR"/>
    <property type="match status" value="1"/>
</dbReference>
<keyword evidence="1" id="KW-0863">Zinc-finger</keyword>
<proteinExistence type="predicted"/>
<feature type="compositionally biased region" description="Basic and acidic residues" evidence="2">
    <location>
        <begin position="91"/>
        <end position="101"/>
    </location>
</feature>
<dbReference type="FunFam" id="2.30.30.140:FF:000018">
    <property type="entry name" value="Serine/threonine-protein kinase 31"/>
    <property type="match status" value="1"/>
</dbReference>
<dbReference type="GO" id="GO:0005737">
    <property type="term" value="C:cytoplasm"/>
    <property type="evidence" value="ECO:0007669"/>
    <property type="project" value="UniProtKB-ARBA"/>
</dbReference>
<dbReference type="InterPro" id="IPR002999">
    <property type="entry name" value="Tudor"/>
</dbReference>
<dbReference type="Gene3D" id="2.30.30.140">
    <property type="match status" value="1"/>
</dbReference>
<sequence length="582" mass="65742">MDSSGKIFLNDLIARAEALLAAMSAELNKSNLPLPVIVRMINSVHQIVATWEAILADIRPTVGRNGADGEEEEEEDRNPLLDATLPTANDSRQEGVGEMEKSSPVFEAPEMPLERYDLGQTGTGHITCVCSSTSDDEFYMIDQTAKGLQLAEVLKTLQNLDERLDVVPESATAVFGVRFEGTIMRAIRNKVDGEGEPCFIQLLDTGEIVPLDTSMELYEVPPFYARLAPFAVPCRLEGFEDSAFKAGDKRAFLGASLYETKWFQVVQVGRSRLIVRLGPPGDTKQIVQKEAAVPEPSYKISMDTLSPDQVEELNEEPLNTTNVMKAVLGYVPQDDRRICPFYDPAIEGCFKGSGCRLEHVAKLEDGWTRDKVPHKIKIRAEMEQPRVGSEMVLIPTFVVNVNEFYAHICLQKLSDSLIDMQSKLNDPEYTRDFKLLNHEPHFCELVFAKYAVDGRWYRAEVVEFFSLDRISVFYVDYGNRDTLKIDQLRYWDDRFDYLPFQAVHCRVANIKPLKQNHPEATDQFRRAVLDRGVKIHVLDNQTPWEVLIYDEDGEDIGEIMVMTKLAARRQPLVMDHAGAIPA</sequence>
<evidence type="ECO:0000259" key="3">
    <source>
        <dbReference type="PROSITE" id="PS50103"/>
    </source>
</evidence>
<reference evidence="5" key="1">
    <citation type="submission" date="2021-05" db="EMBL/GenBank/DDBJ databases">
        <authorList>
            <person name="Alioto T."/>
            <person name="Alioto T."/>
            <person name="Gomez Garrido J."/>
        </authorList>
    </citation>
    <scope>NUCLEOTIDE SEQUENCE</scope>
</reference>
<feature type="domain" description="Tudor" evidence="4">
    <location>
        <begin position="439"/>
        <end position="498"/>
    </location>
</feature>
<keyword evidence="1" id="KW-0862">Zinc</keyword>
<dbReference type="SUPFAM" id="SSF63748">
    <property type="entry name" value="Tudor/PWWP/MBT"/>
    <property type="match status" value="1"/>
</dbReference>
<evidence type="ECO:0000313" key="5">
    <source>
        <dbReference type="EMBL" id="CAG6468743.1"/>
    </source>
</evidence>
<dbReference type="PANTHER" id="PTHR22948">
    <property type="entry name" value="TUDOR DOMAIN CONTAINING PROTEIN"/>
    <property type="match status" value="1"/>
</dbReference>
<protein>
    <submittedName>
        <fullName evidence="5">Tudor domain-containing protein 1</fullName>
    </submittedName>
</protein>
<feature type="region of interest" description="Disordered" evidence="2">
    <location>
        <begin position="62"/>
        <end position="104"/>
    </location>
</feature>
<dbReference type="PROSITE" id="PS50304">
    <property type="entry name" value="TUDOR"/>
    <property type="match status" value="1"/>
</dbReference>
<name>A0A8D8B4I4_CULPI</name>
<evidence type="ECO:0000259" key="4">
    <source>
        <dbReference type="PROSITE" id="PS50304"/>
    </source>
</evidence>
<accession>A0A8D8B4I4</accession>